<reference evidence="2" key="1">
    <citation type="journal article" date="2019" name="Int. J. Syst. Evol. Microbiol.">
        <title>The Global Catalogue of Microorganisms (GCM) 10K type strain sequencing project: providing services to taxonomists for standard genome sequencing and annotation.</title>
        <authorList>
            <consortium name="The Broad Institute Genomics Platform"/>
            <consortium name="The Broad Institute Genome Sequencing Center for Infectious Disease"/>
            <person name="Wu L."/>
            <person name="Ma J."/>
        </authorList>
    </citation>
    <scope>NUCLEOTIDE SEQUENCE [LARGE SCALE GENOMIC DNA]</scope>
    <source>
        <strain evidence="2">CCUG 56029</strain>
    </source>
</reference>
<evidence type="ECO:0000313" key="1">
    <source>
        <dbReference type="EMBL" id="MFD1880138.1"/>
    </source>
</evidence>
<evidence type="ECO:0008006" key="3">
    <source>
        <dbReference type="Google" id="ProtNLM"/>
    </source>
</evidence>
<evidence type="ECO:0000313" key="2">
    <source>
        <dbReference type="Proteomes" id="UP001597213"/>
    </source>
</evidence>
<comment type="caution">
    <text evidence="1">The sequence shown here is derived from an EMBL/GenBank/DDBJ whole genome shotgun (WGS) entry which is preliminary data.</text>
</comment>
<dbReference type="Proteomes" id="UP001597213">
    <property type="component" value="Unassembled WGS sequence"/>
</dbReference>
<gene>
    <name evidence="1" type="ORF">ACFSCT_00225</name>
</gene>
<accession>A0ABW4R1Z4</accession>
<sequence length="211" mass="23524">MITAFRLGGQRPADTRLASWWGGNFIAPAPADAPRMRPLFQIRVADLPVTQRGAFRADYLLFWIGLEPDLGEFMEGRDFIIRELSAPENAPAAIGRNSNDGDAFTLFQLHAETGTTQRPDWDDFAHCVPNAVAWSGDADWFFDHPNDPGDDDRPLLVGGWPQWIQSSQNTDGAEFVLQVGSTMKGRFVYGGGGNLYLFRRPDGWELLSDFC</sequence>
<dbReference type="Gene3D" id="2.30.320.10">
    <property type="entry name" value="YwqG-like"/>
    <property type="match status" value="1"/>
</dbReference>
<keyword evidence="2" id="KW-1185">Reference proteome</keyword>
<dbReference type="RefSeq" id="WP_379139278.1">
    <property type="nucleotide sequence ID" value="NZ_JBHUEN010000003.1"/>
</dbReference>
<proteinExistence type="predicted"/>
<dbReference type="EMBL" id="JBHUEN010000003">
    <property type="protein sequence ID" value="MFD1880138.1"/>
    <property type="molecule type" value="Genomic_DNA"/>
</dbReference>
<name>A0ABW4R1Z4_9RHOB</name>
<organism evidence="1 2">
    <name type="scientific">Paracoccus pacificus</name>
    <dbReference type="NCBI Taxonomy" id="1463598"/>
    <lineage>
        <taxon>Bacteria</taxon>
        <taxon>Pseudomonadati</taxon>
        <taxon>Pseudomonadota</taxon>
        <taxon>Alphaproteobacteria</taxon>
        <taxon>Rhodobacterales</taxon>
        <taxon>Paracoccaceae</taxon>
        <taxon>Paracoccus</taxon>
    </lineage>
</organism>
<protein>
    <recommendedName>
        <fullName evidence="3">DUF1963 domain-containing protein</fullName>
    </recommendedName>
</protein>